<dbReference type="SMART" id="SM00091">
    <property type="entry name" value="PAS"/>
    <property type="match status" value="1"/>
</dbReference>
<proteinExistence type="predicted"/>
<dbReference type="SUPFAM" id="SSF55785">
    <property type="entry name" value="PYP-like sensor domain (PAS domain)"/>
    <property type="match status" value="1"/>
</dbReference>
<gene>
    <name evidence="4" type="ORF">F8A88_06905</name>
</gene>
<dbReference type="InterPro" id="IPR000160">
    <property type="entry name" value="GGDEF_dom"/>
</dbReference>
<accession>A0A6N6N3B1</accession>
<evidence type="ECO:0000313" key="4">
    <source>
        <dbReference type="EMBL" id="KAB1442441.1"/>
    </source>
</evidence>
<keyword evidence="5" id="KW-1185">Reference proteome</keyword>
<dbReference type="Gene3D" id="3.30.70.270">
    <property type="match status" value="1"/>
</dbReference>
<evidence type="ECO:0000259" key="3">
    <source>
        <dbReference type="PROSITE" id="PS50887"/>
    </source>
</evidence>
<feature type="domain" description="GGDEF" evidence="3">
    <location>
        <begin position="241"/>
        <end position="374"/>
    </location>
</feature>
<protein>
    <submittedName>
        <fullName evidence="4">GGDEF domain-containing protein</fullName>
    </submittedName>
</protein>
<dbReference type="PANTHER" id="PTHR46663">
    <property type="entry name" value="DIGUANYLATE CYCLASE DGCT-RELATED"/>
    <property type="match status" value="1"/>
</dbReference>
<dbReference type="NCBIfam" id="TIGR00254">
    <property type="entry name" value="GGDEF"/>
    <property type="match status" value="1"/>
</dbReference>
<dbReference type="FunFam" id="3.30.70.270:FF:000001">
    <property type="entry name" value="Diguanylate cyclase domain protein"/>
    <property type="match status" value="1"/>
</dbReference>
<reference evidence="4 5" key="1">
    <citation type="journal article" date="2017" name="Int. J. Syst. Evol. Microbiol.">
        <title>Desulfovibrio senegalensis sp. nov., a mesophilic sulfate reducer isolated from marine sediment.</title>
        <authorList>
            <person name="Thioye A."/>
            <person name="Gam Z.B.A."/>
            <person name="Mbengue M."/>
            <person name="Cayol J.L."/>
            <person name="Joseph-Bartoli M."/>
            <person name="Toure-Kane C."/>
            <person name="Labat M."/>
        </authorList>
    </citation>
    <scope>NUCLEOTIDE SEQUENCE [LARGE SCALE GENOMIC DNA]</scope>
    <source>
        <strain evidence="4 5">DSM 101509</strain>
    </source>
</reference>
<dbReference type="Pfam" id="PF00990">
    <property type="entry name" value="GGDEF"/>
    <property type="match status" value="1"/>
</dbReference>
<dbReference type="PROSITE" id="PS50887">
    <property type="entry name" value="GGDEF"/>
    <property type="match status" value="1"/>
</dbReference>
<evidence type="ECO:0000313" key="5">
    <source>
        <dbReference type="Proteomes" id="UP000438699"/>
    </source>
</evidence>
<comment type="caution">
    <text evidence="4">The sequence shown here is derived from an EMBL/GenBank/DDBJ whole genome shotgun (WGS) entry which is preliminary data.</text>
</comment>
<dbReference type="InterPro" id="IPR043128">
    <property type="entry name" value="Rev_trsase/Diguanyl_cyclase"/>
</dbReference>
<dbReference type="AlphaFoldDB" id="A0A6N6N3B1"/>
<dbReference type="PROSITE" id="PS50112">
    <property type="entry name" value="PAS"/>
    <property type="match status" value="1"/>
</dbReference>
<evidence type="ECO:0000259" key="2">
    <source>
        <dbReference type="PROSITE" id="PS50113"/>
    </source>
</evidence>
<dbReference type="CDD" id="cd01949">
    <property type="entry name" value="GGDEF"/>
    <property type="match status" value="1"/>
</dbReference>
<dbReference type="CDD" id="cd00130">
    <property type="entry name" value="PAS"/>
    <property type="match status" value="1"/>
</dbReference>
<dbReference type="NCBIfam" id="TIGR00229">
    <property type="entry name" value="sensory_box"/>
    <property type="match status" value="1"/>
</dbReference>
<feature type="domain" description="PAC" evidence="2">
    <location>
        <begin position="157"/>
        <end position="209"/>
    </location>
</feature>
<dbReference type="InterPro" id="IPR001610">
    <property type="entry name" value="PAC"/>
</dbReference>
<dbReference type="EMBL" id="WAIE01000002">
    <property type="protein sequence ID" value="KAB1442441.1"/>
    <property type="molecule type" value="Genomic_DNA"/>
</dbReference>
<dbReference type="GO" id="GO:0003824">
    <property type="term" value="F:catalytic activity"/>
    <property type="evidence" value="ECO:0007669"/>
    <property type="project" value="UniProtKB-ARBA"/>
</dbReference>
<dbReference type="PANTHER" id="PTHR46663:SF2">
    <property type="entry name" value="GGDEF DOMAIN-CONTAINING PROTEIN"/>
    <property type="match status" value="1"/>
</dbReference>
<dbReference type="SMART" id="SM00267">
    <property type="entry name" value="GGDEF"/>
    <property type="match status" value="1"/>
</dbReference>
<sequence>MVGAAVATVDKNMSREVFRKERLVLEGARAAMLRSDEDGVSVAPVLAGLVDEYGRLLRQSRRLVTMGDRMQQSLNALNHDLAVSEQKYRGIFENVAEGICRCDADGMLVEANPAMAEMFGFYDSESFLEAVPDFQSLFCRAEDYELYETLLAADQLRRFQVRLCSPESGRLWAEVSASVMDDREAFPGGIVCVLADVTERKHMIEEMRRLARTDSLTGLYNRGHFMELTERELARSRRTRSPLSMLIVDVDHFKNVNDTYGHDVGDKALVTLSRVLRDAVREIDVVGRFGGEEFVVLLPDADRRNACRVADRILECVREARIDIGGKQVGVTVSIGLTACEDDEEDLDRLIKYADIALYAAKKNGRDRVEVYRRSGCHCRREADCMEAMAVRGES</sequence>
<dbReference type="InterPro" id="IPR035965">
    <property type="entry name" value="PAS-like_dom_sf"/>
</dbReference>
<evidence type="ECO:0000259" key="1">
    <source>
        <dbReference type="PROSITE" id="PS50112"/>
    </source>
</evidence>
<dbReference type="InterPro" id="IPR000700">
    <property type="entry name" value="PAS-assoc_C"/>
</dbReference>
<dbReference type="Proteomes" id="UP000438699">
    <property type="component" value="Unassembled WGS sequence"/>
</dbReference>
<dbReference type="PROSITE" id="PS50113">
    <property type="entry name" value="PAC"/>
    <property type="match status" value="1"/>
</dbReference>
<dbReference type="Gene3D" id="3.30.450.20">
    <property type="entry name" value="PAS domain"/>
    <property type="match status" value="1"/>
</dbReference>
<organism evidence="4 5">
    <name type="scientific">Pseudodesulfovibrio senegalensis</name>
    <dbReference type="NCBI Taxonomy" id="1721087"/>
    <lineage>
        <taxon>Bacteria</taxon>
        <taxon>Pseudomonadati</taxon>
        <taxon>Thermodesulfobacteriota</taxon>
        <taxon>Desulfovibrionia</taxon>
        <taxon>Desulfovibrionales</taxon>
        <taxon>Desulfovibrionaceae</taxon>
    </lineage>
</organism>
<dbReference type="InterPro" id="IPR052163">
    <property type="entry name" value="DGC-Regulatory_Protein"/>
</dbReference>
<dbReference type="OrthoDB" id="9790367at2"/>
<name>A0A6N6N3B1_9BACT</name>
<dbReference type="InterPro" id="IPR000014">
    <property type="entry name" value="PAS"/>
</dbReference>
<feature type="domain" description="PAS" evidence="1">
    <location>
        <begin position="84"/>
        <end position="125"/>
    </location>
</feature>
<dbReference type="Pfam" id="PF13188">
    <property type="entry name" value="PAS_8"/>
    <property type="match status" value="1"/>
</dbReference>
<dbReference type="SMART" id="SM00086">
    <property type="entry name" value="PAC"/>
    <property type="match status" value="1"/>
</dbReference>
<dbReference type="SUPFAM" id="SSF55073">
    <property type="entry name" value="Nucleotide cyclase"/>
    <property type="match status" value="1"/>
</dbReference>
<dbReference type="InterPro" id="IPR029787">
    <property type="entry name" value="Nucleotide_cyclase"/>
</dbReference>